<feature type="compositionally biased region" description="Low complexity" evidence="1">
    <location>
        <begin position="37"/>
        <end position="48"/>
    </location>
</feature>
<dbReference type="AlphaFoldDB" id="A0A7S2CR79"/>
<accession>A0A7S2CR79</accession>
<feature type="region of interest" description="Disordered" evidence="1">
    <location>
        <begin position="218"/>
        <end position="255"/>
    </location>
</feature>
<proteinExistence type="predicted"/>
<reference evidence="2" key="1">
    <citation type="submission" date="2021-01" db="EMBL/GenBank/DDBJ databases">
        <authorList>
            <person name="Corre E."/>
            <person name="Pelletier E."/>
            <person name="Niang G."/>
            <person name="Scheremetjew M."/>
            <person name="Finn R."/>
            <person name="Kale V."/>
            <person name="Holt S."/>
            <person name="Cochrane G."/>
            <person name="Meng A."/>
            <person name="Brown T."/>
            <person name="Cohen L."/>
        </authorList>
    </citation>
    <scope>NUCLEOTIDE SEQUENCE</scope>
    <source>
        <strain evidence="2">UTEX LB 985</strain>
    </source>
</reference>
<feature type="compositionally biased region" description="Basic residues" evidence="1">
    <location>
        <begin position="132"/>
        <end position="145"/>
    </location>
</feature>
<dbReference type="EMBL" id="HBGU01019880">
    <property type="protein sequence ID" value="CAD9432809.1"/>
    <property type="molecule type" value="Transcribed_RNA"/>
</dbReference>
<evidence type="ECO:0000256" key="1">
    <source>
        <dbReference type="SAM" id="MobiDB-lite"/>
    </source>
</evidence>
<feature type="compositionally biased region" description="Gly residues" evidence="1">
    <location>
        <begin position="1"/>
        <end position="13"/>
    </location>
</feature>
<protein>
    <submittedName>
        <fullName evidence="2">Uncharacterized protein</fullName>
    </submittedName>
</protein>
<organism evidence="2">
    <name type="scientific">Haptolina brevifila</name>
    <dbReference type="NCBI Taxonomy" id="156173"/>
    <lineage>
        <taxon>Eukaryota</taxon>
        <taxon>Haptista</taxon>
        <taxon>Haptophyta</taxon>
        <taxon>Prymnesiophyceae</taxon>
        <taxon>Prymnesiales</taxon>
        <taxon>Prymnesiaceae</taxon>
        <taxon>Haptolina</taxon>
    </lineage>
</organism>
<feature type="compositionally biased region" description="Polar residues" evidence="1">
    <location>
        <begin position="233"/>
        <end position="248"/>
    </location>
</feature>
<feature type="compositionally biased region" description="Basic and acidic residues" evidence="1">
    <location>
        <begin position="101"/>
        <end position="111"/>
    </location>
</feature>
<feature type="compositionally biased region" description="Polar residues" evidence="1">
    <location>
        <begin position="146"/>
        <end position="163"/>
    </location>
</feature>
<evidence type="ECO:0000313" key="2">
    <source>
        <dbReference type="EMBL" id="CAD9432809.1"/>
    </source>
</evidence>
<sequence>MAALLGEGGGTVRGLGDVPGLVSNRSEMGGGQHDDVSSYTGSSYTGTTIEEEEEEEECPGRAALGHGIAPQQGLVTPGGAGESPKLRSPSKKGWLGGFFSTRREDTRRAEQGTEQGEGTARAIEATPQATTKQKKHRRHHKRRYRPSTTAAQANAAMLSSKSTPEGAALNKPSFMMPLFSKIKQRAAEEAAQAASGNPKLDKWRTRWDEKWVEGGRVMLSDRRPPPSHFEANARSSMRSTLGSMSESHMSAPPRDTWGMVRERISDITQMV</sequence>
<gene>
    <name evidence="2" type="ORF">CBRE1094_LOCUS10834</name>
</gene>
<name>A0A7S2CR79_9EUKA</name>
<feature type="region of interest" description="Disordered" evidence="1">
    <location>
        <begin position="1"/>
        <end position="165"/>
    </location>
</feature>